<gene>
    <name evidence="2" type="ORF">RDB_LOCUS52634</name>
</gene>
<dbReference type="AlphaFoldDB" id="A0A8H3HU04"/>
<evidence type="ECO:0000313" key="3">
    <source>
        <dbReference type="Proteomes" id="UP000663827"/>
    </source>
</evidence>
<evidence type="ECO:0000259" key="1">
    <source>
        <dbReference type="Pfam" id="PF12770"/>
    </source>
</evidence>
<dbReference type="EMBL" id="CAJNJQ010001048">
    <property type="protein sequence ID" value="CAE7116333.1"/>
    <property type="molecule type" value="Genomic_DNA"/>
</dbReference>
<organism evidence="2 3">
    <name type="scientific">Rhizoctonia solani</name>
    <dbReference type="NCBI Taxonomy" id="456999"/>
    <lineage>
        <taxon>Eukaryota</taxon>
        <taxon>Fungi</taxon>
        <taxon>Dikarya</taxon>
        <taxon>Basidiomycota</taxon>
        <taxon>Agaricomycotina</taxon>
        <taxon>Agaricomycetes</taxon>
        <taxon>Cantharellales</taxon>
        <taxon>Ceratobasidiaceae</taxon>
        <taxon>Rhizoctonia</taxon>
    </lineage>
</organism>
<feature type="domain" description="CHAT" evidence="1">
    <location>
        <begin position="167"/>
        <end position="449"/>
    </location>
</feature>
<comment type="caution">
    <text evidence="2">The sequence shown here is derived from an EMBL/GenBank/DDBJ whole genome shotgun (WGS) entry which is preliminary data.</text>
</comment>
<name>A0A8H3HU04_9AGAM</name>
<accession>A0A8H3HU04</accession>
<proteinExistence type="predicted"/>
<dbReference type="Proteomes" id="UP000663827">
    <property type="component" value="Unassembled WGS sequence"/>
</dbReference>
<protein>
    <recommendedName>
        <fullName evidence="1">CHAT domain-containing protein</fullName>
    </recommendedName>
</protein>
<evidence type="ECO:0000313" key="2">
    <source>
        <dbReference type="EMBL" id="CAE7116333.1"/>
    </source>
</evidence>
<dbReference type="InterPro" id="IPR024983">
    <property type="entry name" value="CHAT_dom"/>
</dbReference>
<sequence length="449" mass="49507">MLRSPIHQLHSFHPEIANHLEIIANQLHHAGAQSRESQALSSDSPILEQVAQQHHRLAQEYEALLVHIRGLPGFDSFLRPIKANNLVRAARTGPIVVINCNKDRCDALLVLPGVNTISHVALPNFTEEKARLARSEVEKSLRCKGIRERGFKVRSNPDEKDNFASVLSVLWNDIVKPILDVLEYTNEVSNEKLPHIIWCPTGALSFLPLHAAGDYDRPRSRVFDYVVSSYTPTLAALLTSNPSLPSTSNTSRLLAVGLEFTPGHSQLPGATVELAHLKQRIQGMDTYSELVNDQATSASVLDAMEQHDWVHLACHAHQNAKDPTKSGFFLYGGVLDLAAINQRSFKNKGLAFLSACQTATGDEKLADEAIHLAAGLLMAGYPSVIATMWSVVDEDAPFLADRVYSRLLENWQVGNGEAGKALHGAVAELRERVGEKEFTRWVPYIHLGS</sequence>
<reference evidence="2" key="1">
    <citation type="submission" date="2021-01" db="EMBL/GenBank/DDBJ databases">
        <authorList>
            <person name="Kaushik A."/>
        </authorList>
    </citation>
    <scope>NUCLEOTIDE SEQUENCE</scope>
    <source>
        <strain evidence="2">AG5</strain>
    </source>
</reference>
<dbReference type="Pfam" id="PF12770">
    <property type="entry name" value="CHAT"/>
    <property type="match status" value="1"/>
</dbReference>